<evidence type="ECO:0000313" key="1">
    <source>
        <dbReference type="EMBL" id="EAR91455.2"/>
    </source>
</evidence>
<dbReference type="GeneID" id="7834096"/>
<protein>
    <submittedName>
        <fullName evidence="1">Uncharacterized protein</fullName>
    </submittedName>
</protein>
<sequence length="102" mass="12107">MYRSTVISICRIIFLIQNTVVKKESSFTFFYDVKIASDCVNQEQLFSQLSQNFDDIFKMTTQMSKKQEEKSVIQGYKFFICYSITYMKNLNQYPSNTENQKT</sequence>
<accession>Q232F7</accession>
<dbReference type="AlphaFoldDB" id="Q232F7"/>
<keyword evidence="2" id="KW-1185">Reference proteome</keyword>
<proteinExistence type="predicted"/>
<dbReference type="Proteomes" id="UP000009168">
    <property type="component" value="Unassembled WGS sequence"/>
</dbReference>
<name>Q232F7_TETTS</name>
<evidence type="ECO:0000313" key="2">
    <source>
        <dbReference type="Proteomes" id="UP000009168"/>
    </source>
</evidence>
<dbReference type="EMBL" id="GG662781">
    <property type="protein sequence ID" value="EAR91455.2"/>
    <property type="molecule type" value="Genomic_DNA"/>
</dbReference>
<dbReference type="KEGG" id="tet:TTHERM_00594400"/>
<dbReference type="HOGENOM" id="CLU_1091877_0_0_1"/>
<organism evidence="1 2">
    <name type="scientific">Tetrahymena thermophila (strain SB210)</name>
    <dbReference type="NCBI Taxonomy" id="312017"/>
    <lineage>
        <taxon>Eukaryota</taxon>
        <taxon>Sar</taxon>
        <taxon>Alveolata</taxon>
        <taxon>Ciliophora</taxon>
        <taxon>Intramacronucleata</taxon>
        <taxon>Oligohymenophorea</taxon>
        <taxon>Hymenostomatida</taxon>
        <taxon>Tetrahymenina</taxon>
        <taxon>Tetrahymenidae</taxon>
        <taxon>Tetrahymena</taxon>
    </lineage>
</organism>
<gene>
    <name evidence="1" type="ORF">TTHERM_00594400</name>
</gene>
<dbReference type="InParanoid" id="Q232F7"/>
<reference evidence="2" key="1">
    <citation type="journal article" date="2006" name="PLoS Biol.">
        <title>Macronuclear genome sequence of the ciliate Tetrahymena thermophila, a model eukaryote.</title>
        <authorList>
            <person name="Eisen J.A."/>
            <person name="Coyne R.S."/>
            <person name="Wu M."/>
            <person name="Wu D."/>
            <person name="Thiagarajan M."/>
            <person name="Wortman J.R."/>
            <person name="Badger J.H."/>
            <person name="Ren Q."/>
            <person name="Amedeo P."/>
            <person name="Jones K.M."/>
            <person name="Tallon L.J."/>
            <person name="Delcher A.L."/>
            <person name="Salzberg S.L."/>
            <person name="Silva J.C."/>
            <person name="Haas B.J."/>
            <person name="Majoros W.H."/>
            <person name="Farzad M."/>
            <person name="Carlton J.M."/>
            <person name="Smith R.K. Jr."/>
            <person name="Garg J."/>
            <person name="Pearlman R.E."/>
            <person name="Karrer K.M."/>
            <person name="Sun L."/>
            <person name="Manning G."/>
            <person name="Elde N.C."/>
            <person name="Turkewitz A.P."/>
            <person name="Asai D.J."/>
            <person name="Wilkes D.E."/>
            <person name="Wang Y."/>
            <person name="Cai H."/>
            <person name="Collins K."/>
            <person name="Stewart B.A."/>
            <person name="Lee S.R."/>
            <person name="Wilamowska K."/>
            <person name="Weinberg Z."/>
            <person name="Ruzzo W.L."/>
            <person name="Wloga D."/>
            <person name="Gaertig J."/>
            <person name="Frankel J."/>
            <person name="Tsao C.-C."/>
            <person name="Gorovsky M.A."/>
            <person name="Keeling P.J."/>
            <person name="Waller R.F."/>
            <person name="Patron N.J."/>
            <person name="Cherry J.M."/>
            <person name="Stover N.A."/>
            <person name="Krieger C.J."/>
            <person name="del Toro C."/>
            <person name="Ryder H.F."/>
            <person name="Williamson S.C."/>
            <person name="Barbeau R.A."/>
            <person name="Hamilton E.P."/>
            <person name="Orias E."/>
        </authorList>
    </citation>
    <scope>NUCLEOTIDE SEQUENCE [LARGE SCALE GENOMIC DNA]</scope>
    <source>
        <strain evidence="2">SB210</strain>
    </source>
</reference>
<dbReference type="RefSeq" id="XP_001011700.2">
    <property type="nucleotide sequence ID" value="XM_001011700.2"/>
</dbReference>